<keyword evidence="1" id="KW-1133">Transmembrane helix</keyword>
<protein>
    <submittedName>
        <fullName evidence="2">Uncharacterized protein</fullName>
    </submittedName>
</protein>
<organism evidence="2 3">
    <name type="scientific">Candidatus Niyogibacteria bacterium CG10_big_fil_rev_8_21_14_0_10_46_36</name>
    <dbReference type="NCBI Taxonomy" id="1974726"/>
    <lineage>
        <taxon>Bacteria</taxon>
        <taxon>Candidatus Niyogiibacteriota</taxon>
    </lineage>
</organism>
<keyword evidence="1" id="KW-0812">Transmembrane</keyword>
<gene>
    <name evidence="2" type="ORF">COU47_01435</name>
</gene>
<evidence type="ECO:0000313" key="3">
    <source>
        <dbReference type="Proteomes" id="UP000231503"/>
    </source>
</evidence>
<proteinExistence type="predicted"/>
<keyword evidence="1" id="KW-0472">Membrane</keyword>
<sequence>MQIKRVLYVVSFVVLGCLLQLLIHAGVEMWYISLLLRDFPRFSLGFSWEIWFLIHHIGAGVLFVAGIVFGWWQGHYWWKRIYEKKNP</sequence>
<reference evidence="3" key="1">
    <citation type="submission" date="2017-09" db="EMBL/GenBank/DDBJ databases">
        <title>Depth-based differentiation of microbial function through sediment-hosted aquifers and enrichment of novel symbionts in the deep terrestrial subsurface.</title>
        <authorList>
            <person name="Probst A.J."/>
            <person name="Ladd B."/>
            <person name="Jarett J.K."/>
            <person name="Geller-Mcgrath D.E."/>
            <person name="Sieber C.M.K."/>
            <person name="Emerson J.B."/>
            <person name="Anantharaman K."/>
            <person name="Thomas B.C."/>
            <person name="Malmstrom R."/>
            <person name="Stieglmeier M."/>
            <person name="Klingl A."/>
            <person name="Woyke T."/>
            <person name="Ryan C.M."/>
            <person name="Banfield J.F."/>
        </authorList>
    </citation>
    <scope>NUCLEOTIDE SEQUENCE [LARGE SCALE GENOMIC DNA]</scope>
</reference>
<evidence type="ECO:0000313" key="2">
    <source>
        <dbReference type="EMBL" id="PIR69729.1"/>
    </source>
</evidence>
<evidence type="ECO:0000256" key="1">
    <source>
        <dbReference type="SAM" id="Phobius"/>
    </source>
</evidence>
<dbReference type="EMBL" id="PFCO01000003">
    <property type="protein sequence ID" value="PIR69729.1"/>
    <property type="molecule type" value="Genomic_DNA"/>
</dbReference>
<dbReference type="PROSITE" id="PS51257">
    <property type="entry name" value="PROKAR_LIPOPROTEIN"/>
    <property type="match status" value="1"/>
</dbReference>
<dbReference type="AlphaFoldDB" id="A0A2H0TDV1"/>
<feature type="transmembrane region" description="Helical" evidence="1">
    <location>
        <begin position="7"/>
        <end position="32"/>
    </location>
</feature>
<comment type="caution">
    <text evidence="2">The sequence shown here is derived from an EMBL/GenBank/DDBJ whole genome shotgun (WGS) entry which is preliminary data.</text>
</comment>
<dbReference type="Proteomes" id="UP000231503">
    <property type="component" value="Unassembled WGS sequence"/>
</dbReference>
<name>A0A2H0TDV1_9BACT</name>
<feature type="transmembrane region" description="Helical" evidence="1">
    <location>
        <begin position="52"/>
        <end position="72"/>
    </location>
</feature>
<accession>A0A2H0TDV1</accession>